<accession>A0ABW2GKD3</accession>
<dbReference type="PANTHER" id="PTHR20854:SF4">
    <property type="entry name" value="INOSITOL-1-MONOPHOSPHATASE-RELATED"/>
    <property type="match status" value="1"/>
</dbReference>
<protein>
    <submittedName>
        <fullName evidence="1">Inositol monophosphatase family protein</fullName>
    </submittedName>
</protein>
<dbReference type="Gene3D" id="3.30.540.10">
    <property type="entry name" value="Fructose-1,6-Bisphosphatase, subunit A, domain 1"/>
    <property type="match status" value="1"/>
</dbReference>
<dbReference type="PRINTS" id="PR00377">
    <property type="entry name" value="IMPHPHTASES"/>
</dbReference>
<dbReference type="Proteomes" id="UP001596413">
    <property type="component" value="Unassembled WGS sequence"/>
</dbReference>
<sequence>MEIDDVTTVLREAAEAVIVPRFRALAEGDVSEKAPGEIVTVADREAEEIISRRLRGLLDAPVVGEEAVFADPALVHALRTAPTVWLVDPLDGTGNFVAGRPEHAVMAALVRDGETVGAWIVQPVTGRAYVAERGSGAWRDGERLRRAPAPPGTAKLRGDALTRFLPPAARERVAAAAGGFAELGAGSRCAGFDYPRLAEGERDFVLFHRTLPWDHAPGTLLLTEAGGTALRPDGSPYDPADEKKGLLAAADERCWREVRGELVG</sequence>
<proteinExistence type="predicted"/>
<reference evidence="2" key="1">
    <citation type="journal article" date="2019" name="Int. J. Syst. Evol. Microbiol.">
        <title>The Global Catalogue of Microorganisms (GCM) 10K type strain sequencing project: providing services to taxonomists for standard genome sequencing and annotation.</title>
        <authorList>
            <consortium name="The Broad Institute Genomics Platform"/>
            <consortium name="The Broad Institute Genome Sequencing Center for Infectious Disease"/>
            <person name="Wu L."/>
            <person name="Ma J."/>
        </authorList>
    </citation>
    <scope>NUCLEOTIDE SEQUENCE [LARGE SCALE GENOMIC DNA]</scope>
    <source>
        <strain evidence="2">CGMCC 1.13681</strain>
    </source>
</reference>
<dbReference type="RefSeq" id="WP_386418397.1">
    <property type="nucleotide sequence ID" value="NZ_JBHSZO010000054.1"/>
</dbReference>
<comment type="caution">
    <text evidence="1">The sequence shown here is derived from an EMBL/GenBank/DDBJ whole genome shotgun (WGS) entry which is preliminary data.</text>
</comment>
<name>A0ABW2GKD3_9ACTN</name>
<gene>
    <name evidence="1" type="ORF">ACFQLX_24015</name>
</gene>
<dbReference type="Pfam" id="PF00459">
    <property type="entry name" value="Inositol_P"/>
    <property type="match status" value="1"/>
</dbReference>
<organism evidence="1 2">
    <name type="scientific">Streptomyces polyrhachis</name>
    <dbReference type="NCBI Taxonomy" id="1282885"/>
    <lineage>
        <taxon>Bacteria</taxon>
        <taxon>Bacillati</taxon>
        <taxon>Actinomycetota</taxon>
        <taxon>Actinomycetes</taxon>
        <taxon>Kitasatosporales</taxon>
        <taxon>Streptomycetaceae</taxon>
        <taxon>Streptomyces</taxon>
    </lineage>
</organism>
<evidence type="ECO:0000313" key="2">
    <source>
        <dbReference type="Proteomes" id="UP001596413"/>
    </source>
</evidence>
<dbReference type="Gene3D" id="3.40.190.80">
    <property type="match status" value="1"/>
</dbReference>
<dbReference type="PANTHER" id="PTHR20854">
    <property type="entry name" value="INOSITOL MONOPHOSPHATASE"/>
    <property type="match status" value="1"/>
</dbReference>
<dbReference type="SUPFAM" id="SSF56655">
    <property type="entry name" value="Carbohydrate phosphatase"/>
    <property type="match status" value="1"/>
</dbReference>
<dbReference type="EMBL" id="JBHSZO010000054">
    <property type="protein sequence ID" value="MFC7221203.1"/>
    <property type="molecule type" value="Genomic_DNA"/>
</dbReference>
<dbReference type="InterPro" id="IPR000760">
    <property type="entry name" value="Inositol_monophosphatase-like"/>
</dbReference>
<keyword evidence="2" id="KW-1185">Reference proteome</keyword>
<evidence type="ECO:0000313" key="1">
    <source>
        <dbReference type="EMBL" id="MFC7221203.1"/>
    </source>
</evidence>